<comment type="similarity">
    <text evidence="1 2">Belongs to the UPF0235 family.</text>
</comment>
<dbReference type="PANTHER" id="PTHR13420">
    <property type="entry name" value="UPF0235 PROTEIN C15ORF40"/>
    <property type="match status" value="1"/>
</dbReference>
<name>A0A6M8HWB5_9PROT</name>
<dbReference type="PANTHER" id="PTHR13420:SF7">
    <property type="entry name" value="UPF0235 PROTEIN C15ORF40"/>
    <property type="match status" value="1"/>
</dbReference>
<dbReference type="InterPro" id="IPR003746">
    <property type="entry name" value="DUF167"/>
</dbReference>
<keyword evidence="4" id="KW-1185">Reference proteome</keyword>
<dbReference type="InterPro" id="IPR036591">
    <property type="entry name" value="YggU-like_sf"/>
</dbReference>
<reference evidence="3 4" key="1">
    <citation type="journal article" date="2014" name="World J. Microbiol. Biotechnol.">
        <title>Biodiversity and physiological characteristics of Antarctic and Arctic lichens-associated bacteria.</title>
        <authorList>
            <person name="Lee Y.M."/>
            <person name="Kim E.H."/>
            <person name="Lee H.K."/>
            <person name="Hong S.G."/>
        </authorList>
    </citation>
    <scope>NUCLEOTIDE SEQUENCE [LARGE SCALE GENOMIC DNA]</scope>
    <source>
        <strain evidence="3 4">PAMC 26569</strain>
    </source>
</reference>
<organism evidence="3 4">
    <name type="scientific">Lichenicola cladoniae</name>
    <dbReference type="NCBI Taxonomy" id="1484109"/>
    <lineage>
        <taxon>Bacteria</taxon>
        <taxon>Pseudomonadati</taxon>
        <taxon>Pseudomonadota</taxon>
        <taxon>Alphaproteobacteria</taxon>
        <taxon>Acetobacterales</taxon>
        <taxon>Acetobacteraceae</taxon>
        <taxon>Lichenicola</taxon>
    </lineage>
</organism>
<sequence>MLLVAVRAQPRARRPAVAGGTADANGRIRLRVAVTAPAEDGRATRAVCDAVAEAFGVAASRVSLHSGGTSREKLLRIEGDRETLAARLQVLLAG</sequence>
<dbReference type="AlphaFoldDB" id="A0A6M8HWB5"/>
<dbReference type="GO" id="GO:0005737">
    <property type="term" value="C:cytoplasm"/>
    <property type="evidence" value="ECO:0007669"/>
    <property type="project" value="TreeGrafter"/>
</dbReference>
<dbReference type="HAMAP" id="MF_00634">
    <property type="entry name" value="UPF0235"/>
    <property type="match status" value="1"/>
</dbReference>
<evidence type="ECO:0000313" key="3">
    <source>
        <dbReference type="EMBL" id="QKE92475.1"/>
    </source>
</evidence>
<dbReference type="Pfam" id="PF02594">
    <property type="entry name" value="DUF167"/>
    <property type="match status" value="1"/>
</dbReference>
<dbReference type="SUPFAM" id="SSF69786">
    <property type="entry name" value="YggU-like"/>
    <property type="match status" value="1"/>
</dbReference>
<dbReference type="KEGG" id="lck:HN018_06290"/>
<dbReference type="Proteomes" id="UP000500767">
    <property type="component" value="Chromosome"/>
</dbReference>
<gene>
    <name evidence="3" type="ORF">HN018_06290</name>
</gene>
<accession>A0A6M8HWB5</accession>
<evidence type="ECO:0000313" key="4">
    <source>
        <dbReference type="Proteomes" id="UP000500767"/>
    </source>
</evidence>
<evidence type="ECO:0000256" key="2">
    <source>
        <dbReference type="HAMAP-Rule" id="MF_00634"/>
    </source>
</evidence>
<dbReference type="SMART" id="SM01152">
    <property type="entry name" value="DUF167"/>
    <property type="match status" value="1"/>
</dbReference>
<dbReference type="Gene3D" id="3.30.1200.10">
    <property type="entry name" value="YggU-like"/>
    <property type="match status" value="1"/>
</dbReference>
<proteinExistence type="inferred from homology"/>
<protein>
    <recommendedName>
        <fullName evidence="2">UPF0235 protein HN018_06290</fullName>
    </recommendedName>
</protein>
<dbReference type="EMBL" id="CP053708">
    <property type="protein sequence ID" value="QKE92475.1"/>
    <property type="molecule type" value="Genomic_DNA"/>
</dbReference>
<dbReference type="NCBIfam" id="TIGR00251">
    <property type="entry name" value="DUF167 family protein"/>
    <property type="match status" value="1"/>
</dbReference>
<evidence type="ECO:0000256" key="1">
    <source>
        <dbReference type="ARBA" id="ARBA00010364"/>
    </source>
</evidence>